<dbReference type="OrthoDB" id="5985073at2759"/>
<evidence type="ECO:0000313" key="7">
    <source>
        <dbReference type="EMBL" id="KAJ1983395.1"/>
    </source>
</evidence>
<feature type="signal peptide" evidence="4">
    <location>
        <begin position="1"/>
        <end position="20"/>
    </location>
</feature>
<accession>A0A9W8BB16</accession>
<evidence type="ECO:0000259" key="6">
    <source>
        <dbReference type="Pfam" id="PF03427"/>
    </source>
</evidence>
<dbReference type="InterPro" id="IPR005089">
    <property type="entry name" value="CBM19"/>
</dbReference>
<keyword evidence="4" id="KW-0732">Signal</keyword>
<dbReference type="PANTHER" id="PTHR22595">
    <property type="entry name" value="CHITINASE-RELATED"/>
    <property type="match status" value="1"/>
</dbReference>
<dbReference type="GO" id="GO:0004568">
    <property type="term" value="F:chitinase activity"/>
    <property type="evidence" value="ECO:0007669"/>
    <property type="project" value="InterPro"/>
</dbReference>
<reference evidence="7" key="1">
    <citation type="submission" date="2022-07" db="EMBL/GenBank/DDBJ databases">
        <title>Phylogenomic reconstructions and comparative analyses of Kickxellomycotina fungi.</title>
        <authorList>
            <person name="Reynolds N.K."/>
            <person name="Stajich J.E."/>
            <person name="Barry K."/>
            <person name="Grigoriev I.V."/>
            <person name="Crous P."/>
            <person name="Smith M.E."/>
        </authorList>
    </citation>
    <scope>NUCLEOTIDE SEQUENCE</scope>
    <source>
        <strain evidence="7">RSA 567</strain>
    </source>
</reference>
<keyword evidence="8" id="KW-1185">Reference proteome</keyword>
<dbReference type="Proteomes" id="UP001151582">
    <property type="component" value="Unassembled WGS sequence"/>
</dbReference>
<dbReference type="GO" id="GO:0016998">
    <property type="term" value="P:cell wall macromolecule catabolic process"/>
    <property type="evidence" value="ECO:0007669"/>
    <property type="project" value="InterPro"/>
</dbReference>
<evidence type="ECO:0000256" key="1">
    <source>
        <dbReference type="ARBA" id="ARBA00022821"/>
    </source>
</evidence>
<feature type="chain" id="PRO_5040815914" description="Chitinase" evidence="4">
    <location>
        <begin position="21"/>
        <end position="445"/>
    </location>
</feature>
<feature type="domain" description="Glycoside hydrolase family 19 catalytic" evidence="5">
    <location>
        <begin position="303"/>
        <end position="432"/>
    </location>
</feature>
<keyword evidence="1" id="KW-0611">Plant defense</keyword>
<dbReference type="PANTHER" id="PTHR22595:SF79">
    <property type="entry name" value="CHITINASE 12"/>
    <property type="match status" value="1"/>
</dbReference>
<feature type="region of interest" description="Disordered" evidence="3">
    <location>
        <begin position="193"/>
        <end position="250"/>
    </location>
</feature>
<keyword evidence="2" id="KW-1015">Disulfide bond</keyword>
<dbReference type="Pfam" id="PF03427">
    <property type="entry name" value="CBM_19"/>
    <property type="match status" value="1"/>
</dbReference>
<feature type="domain" description="Carbohydrate-binding module family 19" evidence="6">
    <location>
        <begin position="24"/>
        <end position="72"/>
    </location>
</feature>
<evidence type="ECO:0000259" key="5">
    <source>
        <dbReference type="Pfam" id="PF00182"/>
    </source>
</evidence>
<comment type="caution">
    <text evidence="7">The sequence shown here is derived from an EMBL/GenBank/DDBJ whole genome shotgun (WGS) entry which is preliminary data.</text>
</comment>
<dbReference type="InterPro" id="IPR023346">
    <property type="entry name" value="Lysozyme-like_dom_sf"/>
</dbReference>
<dbReference type="GO" id="GO:0006952">
    <property type="term" value="P:defense response"/>
    <property type="evidence" value="ECO:0007669"/>
    <property type="project" value="UniProtKB-KW"/>
</dbReference>
<evidence type="ECO:0008006" key="9">
    <source>
        <dbReference type="Google" id="ProtNLM"/>
    </source>
</evidence>
<dbReference type="Gene3D" id="1.10.530.10">
    <property type="match status" value="1"/>
</dbReference>
<gene>
    <name evidence="7" type="ORF">H4R34_001309</name>
</gene>
<evidence type="ECO:0000256" key="2">
    <source>
        <dbReference type="ARBA" id="ARBA00023157"/>
    </source>
</evidence>
<dbReference type="GO" id="GO:0008061">
    <property type="term" value="F:chitin binding"/>
    <property type="evidence" value="ECO:0007669"/>
    <property type="project" value="InterPro"/>
</dbReference>
<evidence type="ECO:0000256" key="4">
    <source>
        <dbReference type="SAM" id="SignalP"/>
    </source>
</evidence>
<evidence type="ECO:0000313" key="8">
    <source>
        <dbReference type="Proteomes" id="UP001151582"/>
    </source>
</evidence>
<dbReference type="Pfam" id="PF00182">
    <property type="entry name" value="Glyco_hydro_19"/>
    <property type="match status" value="1"/>
</dbReference>
<evidence type="ECO:0000256" key="3">
    <source>
        <dbReference type="SAM" id="MobiDB-lite"/>
    </source>
</evidence>
<name>A0A9W8BB16_9FUNG</name>
<dbReference type="InterPro" id="IPR000726">
    <property type="entry name" value="Glyco_hydro_19_cat"/>
</dbReference>
<proteinExistence type="predicted"/>
<sequence length="445" mass="45330">MHSLHTLSLVAVWLLAAVSGKPVPASLPTASEGGICSAGTTVGCSTDGQLVGLCNQGKWVTYACPSGTSCHNQTCNWKTATVHAKGGSTPPAQRSNDLVAAAPGEQPAWQVASTPASSAAAAVASYDDGQYHEATVGTPSVPVINVFSNPEQYAESNQPPVQNGNAPLATSTAATPTEVWAAQPVTTANAAATAAASAPNTTPTLPVTGFAPSNGAKDPIPSSVSEAGAYPTESPSSSGGGGGGGGDSGNLMTCDEFTKAVTSSGYSAPSPAQCKAFQTQFSKADVSSKLEAAMLVAQLIWESGGFQYKSEIACQGTGCPGEYATPGVDAPGKHYFGRGYIQLTWAENYKAASQGLFGDDRLLKNPDLVASDEETAVGVGMHYWKTRVHTQPGVAEGKFGVTTNAINGKLECGGPNSATAAKRFEIYKKVLAAFQLNNTPDPSGC</sequence>
<dbReference type="CDD" id="cd00325">
    <property type="entry name" value="chitinase_GH19"/>
    <property type="match status" value="1"/>
</dbReference>
<protein>
    <recommendedName>
        <fullName evidence="9">Chitinase</fullName>
    </recommendedName>
</protein>
<feature type="compositionally biased region" description="Gly residues" evidence="3">
    <location>
        <begin position="238"/>
        <end position="248"/>
    </location>
</feature>
<dbReference type="AlphaFoldDB" id="A0A9W8BB16"/>
<dbReference type="EMBL" id="JANBQB010000057">
    <property type="protein sequence ID" value="KAJ1983395.1"/>
    <property type="molecule type" value="Genomic_DNA"/>
</dbReference>
<dbReference type="Gene3D" id="3.30.20.10">
    <property type="entry name" value="Endochitinase, domain 2"/>
    <property type="match status" value="1"/>
</dbReference>
<dbReference type="SUPFAM" id="SSF53955">
    <property type="entry name" value="Lysozyme-like"/>
    <property type="match status" value="1"/>
</dbReference>
<dbReference type="GO" id="GO:0006032">
    <property type="term" value="P:chitin catabolic process"/>
    <property type="evidence" value="ECO:0007669"/>
    <property type="project" value="InterPro"/>
</dbReference>
<feature type="compositionally biased region" description="Low complexity" evidence="3">
    <location>
        <begin position="193"/>
        <end position="204"/>
    </location>
</feature>
<organism evidence="7 8">
    <name type="scientific">Dimargaris verticillata</name>
    <dbReference type="NCBI Taxonomy" id="2761393"/>
    <lineage>
        <taxon>Eukaryota</taxon>
        <taxon>Fungi</taxon>
        <taxon>Fungi incertae sedis</taxon>
        <taxon>Zoopagomycota</taxon>
        <taxon>Kickxellomycotina</taxon>
        <taxon>Dimargaritomycetes</taxon>
        <taxon>Dimargaritales</taxon>
        <taxon>Dimargaritaceae</taxon>
        <taxon>Dimargaris</taxon>
    </lineage>
</organism>